<dbReference type="Proteomes" id="UP000003100">
    <property type="component" value="Unassembled WGS sequence"/>
</dbReference>
<reference evidence="1 2" key="1">
    <citation type="submission" date="2009-01" db="EMBL/GenBank/DDBJ databases">
        <authorList>
            <person name="Fulton L."/>
            <person name="Clifton S."/>
            <person name="Fulton B."/>
            <person name="Xu J."/>
            <person name="Minx P."/>
            <person name="Pepin K.H."/>
            <person name="Johnson M."/>
            <person name="Bhonagiri V."/>
            <person name="Nash W.E."/>
            <person name="Mardis E.R."/>
            <person name="Wilson R.K."/>
        </authorList>
    </citation>
    <scope>NUCLEOTIDE SEQUENCE [LARGE SCALE GENOMIC DNA]</scope>
    <source>
        <strain evidence="2">DSM 10507 / JCM 14656 / S5a33</strain>
    </source>
</reference>
<dbReference type="PANTHER" id="PTHR10000:SF8">
    <property type="entry name" value="HAD SUPERFAMILY HYDROLASE-LIKE, TYPE 3"/>
    <property type="match status" value="1"/>
</dbReference>
<proteinExistence type="predicted"/>
<dbReference type="AlphaFoldDB" id="C0CQ54"/>
<dbReference type="InterPro" id="IPR023214">
    <property type="entry name" value="HAD_sf"/>
</dbReference>
<name>C0CQ54_BLAHS</name>
<reference evidence="1 2" key="2">
    <citation type="submission" date="2009-02" db="EMBL/GenBank/DDBJ databases">
        <title>Draft genome sequence of Blautia hydrogenotrophica DSM 10507 (Ruminococcus hydrogenotrophicus DSM 10507).</title>
        <authorList>
            <person name="Sudarsanam P."/>
            <person name="Ley R."/>
            <person name="Guruge J."/>
            <person name="Turnbaugh P.J."/>
            <person name="Mahowald M."/>
            <person name="Liep D."/>
            <person name="Gordon J."/>
        </authorList>
    </citation>
    <scope>NUCLEOTIDE SEQUENCE [LARGE SCALE GENOMIC DNA]</scope>
    <source>
        <strain evidence="2">DSM 10507 / JCM 14656 / S5a33</strain>
    </source>
</reference>
<dbReference type="SFLD" id="SFLDS00003">
    <property type="entry name" value="Haloacid_Dehalogenase"/>
    <property type="match status" value="1"/>
</dbReference>
<dbReference type="Gene3D" id="3.40.50.1000">
    <property type="entry name" value="HAD superfamily/HAD-like"/>
    <property type="match status" value="1"/>
</dbReference>
<keyword evidence="2" id="KW-1185">Reference proteome</keyword>
<sequence>MDRHLIALDMDGTLLNSENRVTERTQRTLQLLADMGHYIVPATGRTLCLLPEELGAVRGINFAVLENGSLVWDYGQERAVVRRLLPQGKAKEILDEAYGGKFMEASGRMGRGFCYAEIFVDGKAYADIRSIVGLSESSLGENFERYFLENHEFVEHLENQRWLLDRVSKINLYFEEEEFGQRVRENWRKIREVSLTTSVGGNVEFNAAETNKGIGLSGLMEYLNIPKERVIAIGDNENDLEMFARAGTAVAMENAKEMVKKAARKVTLSNDCDGVAVFLETYFGL</sequence>
<dbReference type="InterPro" id="IPR006379">
    <property type="entry name" value="HAD-SF_hydro_IIB"/>
</dbReference>
<dbReference type="InterPro" id="IPR036412">
    <property type="entry name" value="HAD-like_sf"/>
</dbReference>
<dbReference type="NCBIfam" id="TIGR01484">
    <property type="entry name" value="HAD-SF-IIB"/>
    <property type="match status" value="1"/>
</dbReference>
<protein>
    <recommendedName>
        <fullName evidence="3">Phosphatase YidA</fullName>
    </recommendedName>
</protein>
<dbReference type="HOGENOM" id="CLU_044146_3_1_9"/>
<dbReference type="RefSeq" id="WP_005950826.1">
    <property type="nucleotide sequence ID" value="NZ_CP136423.1"/>
</dbReference>
<dbReference type="GO" id="GO:0016791">
    <property type="term" value="F:phosphatase activity"/>
    <property type="evidence" value="ECO:0007669"/>
    <property type="project" value="TreeGrafter"/>
</dbReference>
<evidence type="ECO:0008006" key="3">
    <source>
        <dbReference type="Google" id="ProtNLM"/>
    </source>
</evidence>
<dbReference type="GeneID" id="86822455"/>
<dbReference type="SUPFAM" id="SSF56784">
    <property type="entry name" value="HAD-like"/>
    <property type="match status" value="1"/>
</dbReference>
<evidence type="ECO:0000313" key="2">
    <source>
        <dbReference type="Proteomes" id="UP000003100"/>
    </source>
</evidence>
<dbReference type="Gene3D" id="3.30.1240.10">
    <property type="match status" value="1"/>
</dbReference>
<dbReference type="PANTHER" id="PTHR10000">
    <property type="entry name" value="PHOSPHOSERINE PHOSPHATASE"/>
    <property type="match status" value="1"/>
</dbReference>
<dbReference type="GO" id="GO:0000287">
    <property type="term" value="F:magnesium ion binding"/>
    <property type="evidence" value="ECO:0007669"/>
    <property type="project" value="TreeGrafter"/>
</dbReference>
<dbReference type="Pfam" id="PF08282">
    <property type="entry name" value="Hydrolase_3"/>
    <property type="match status" value="1"/>
</dbReference>
<dbReference type="PATRIC" id="fig|476272.21.peg.1143"/>
<gene>
    <name evidence="1" type="ORF">RUMHYD_03007</name>
</gene>
<dbReference type="SFLD" id="SFLDG01140">
    <property type="entry name" value="C2.B:_Phosphomannomutase_and_P"/>
    <property type="match status" value="1"/>
</dbReference>
<dbReference type="eggNOG" id="COG0561">
    <property type="taxonomic scope" value="Bacteria"/>
</dbReference>
<accession>C0CQ54</accession>
<dbReference type="PROSITE" id="PS01228">
    <property type="entry name" value="COF_1"/>
    <property type="match status" value="1"/>
</dbReference>
<dbReference type="EMBL" id="ACBZ01000164">
    <property type="protein sequence ID" value="EEG48097.1"/>
    <property type="molecule type" value="Genomic_DNA"/>
</dbReference>
<dbReference type="GO" id="GO:0005829">
    <property type="term" value="C:cytosol"/>
    <property type="evidence" value="ECO:0007669"/>
    <property type="project" value="TreeGrafter"/>
</dbReference>
<evidence type="ECO:0000313" key="1">
    <source>
        <dbReference type="EMBL" id="EEG48097.1"/>
    </source>
</evidence>
<organism evidence="1 2">
    <name type="scientific">Blautia hydrogenotrophica (strain DSM 10507 / JCM 14656 / S5a33)</name>
    <name type="common">Ruminococcus hydrogenotrophicus</name>
    <dbReference type="NCBI Taxonomy" id="476272"/>
    <lineage>
        <taxon>Bacteria</taxon>
        <taxon>Bacillati</taxon>
        <taxon>Bacillota</taxon>
        <taxon>Clostridia</taxon>
        <taxon>Lachnospirales</taxon>
        <taxon>Lachnospiraceae</taxon>
        <taxon>Blautia</taxon>
    </lineage>
</organism>
<comment type="caution">
    <text evidence="1">The sequence shown here is derived from an EMBL/GenBank/DDBJ whole genome shotgun (WGS) entry which is preliminary data.</text>
</comment>